<evidence type="ECO:0000313" key="4">
    <source>
        <dbReference type="EMBL" id="KAA0676210.1"/>
    </source>
</evidence>
<comment type="pathway">
    <text evidence="1">Bacterial outer membrane biogenesis; LPS O-antigen biosynthesis.</text>
</comment>
<comment type="caution">
    <text evidence="4">The sequence shown here is derived from an EMBL/GenBank/DDBJ whole genome shotgun (WGS) entry which is preliminary data.</text>
</comment>
<evidence type="ECO:0000256" key="1">
    <source>
        <dbReference type="ARBA" id="ARBA00005125"/>
    </source>
</evidence>
<dbReference type="InterPro" id="IPR036291">
    <property type="entry name" value="NAD(P)-bd_dom_sf"/>
</dbReference>
<organism evidence="4 5">
    <name type="scientific">Roseomonas genomospecies 6</name>
    <dbReference type="NCBI Taxonomy" id="214106"/>
    <lineage>
        <taxon>Bacteria</taxon>
        <taxon>Pseudomonadati</taxon>
        <taxon>Pseudomonadota</taxon>
        <taxon>Alphaproteobacteria</taxon>
        <taxon>Acetobacterales</taxon>
        <taxon>Roseomonadaceae</taxon>
        <taxon>Roseomonas</taxon>
    </lineage>
</organism>
<accession>A0A9W7KPU3</accession>
<dbReference type="Gene3D" id="3.40.50.720">
    <property type="entry name" value="NAD(P)-binding Rossmann-like Domain"/>
    <property type="match status" value="1"/>
</dbReference>
<comment type="similarity">
    <text evidence="2">Belongs to the NAD(P)-dependent epimerase/dehydratase family.</text>
</comment>
<evidence type="ECO:0000256" key="2">
    <source>
        <dbReference type="ARBA" id="ARBA00007637"/>
    </source>
</evidence>
<dbReference type="OrthoDB" id="9801785at2"/>
<dbReference type="Pfam" id="PF01370">
    <property type="entry name" value="Epimerase"/>
    <property type="match status" value="1"/>
</dbReference>
<reference evidence="4 5" key="1">
    <citation type="submission" date="2018-07" db="EMBL/GenBank/DDBJ databases">
        <title>Genome sequence of Azospirillum sp. ATCC 49961.</title>
        <authorList>
            <person name="Sant'Anna F.H."/>
            <person name="Baldani J.I."/>
            <person name="Zilli J.E."/>
            <person name="Reis V.M."/>
            <person name="Hartmann A."/>
            <person name="Cruz L."/>
            <person name="de Souza E.M."/>
            <person name="de Oliveira Pedrosa F."/>
            <person name="Passaglia L.M.P."/>
        </authorList>
    </citation>
    <scope>NUCLEOTIDE SEQUENCE [LARGE SCALE GENOMIC DNA]</scope>
    <source>
        <strain evidence="4 5">ATCC 49961</strain>
    </source>
</reference>
<dbReference type="EMBL" id="QOKW01000039">
    <property type="protein sequence ID" value="KAA0676210.1"/>
    <property type="molecule type" value="Genomic_DNA"/>
</dbReference>
<name>A0A9W7KPU3_9PROT</name>
<evidence type="ECO:0000313" key="5">
    <source>
        <dbReference type="Proteomes" id="UP000480854"/>
    </source>
</evidence>
<dbReference type="Proteomes" id="UP000480854">
    <property type="component" value="Unassembled WGS sequence"/>
</dbReference>
<evidence type="ECO:0000259" key="3">
    <source>
        <dbReference type="Pfam" id="PF01370"/>
    </source>
</evidence>
<sequence>MPERILVTGAGGFLGRAVLRLARTHWPSAEVVAVGHRTLPAGGPAIAVDLTAPEAQVTLSGRWDLIVHVAANIPTGAGAGRLAGLRDNLRMAETLLAVCERAPPKRLVMASSISVYPMGAAPVLHEGLAPCPDTPYGVGKLAAEHVLGVVRSFGTRVAILRLSSLYGPGQSAMSVLRLFLDRALAGSPLRLFGDGGRTQDFLHVEDAARGLVAAAGADGVFNLGSGEATSMAELARLITALPACRGSAIEFTATPDPSPSVRLDIGRAWAAFGYRPHIALTSGLEDYCHALLQRL</sequence>
<feature type="domain" description="NAD-dependent epimerase/dehydratase" evidence="3">
    <location>
        <begin position="5"/>
        <end position="224"/>
    </location>
</feature>
<dbReference type="InterPro" id="IPR001509">
    <property type="entry name" value="Epimerase_deHydtase"/>
</dbReference>
<dbReference type="AlphaFoldDB" id="A0A9W7KPU3"/>
<protein>
    <submittedName>
        <fullName evidence="4">NAD(P)-dependent oxidoreductase</fullName>
    </submittedName>
</protein>
<dbReference type="RefSeq" id="WP_149472136.1">
    <property type="nucleotide sequence ID" value="NZ_QOKW01000039.1"/>
</dbReference>
<keyword evidence="5" id="KW-1185">Reference proteome</keyword>
<proteinExistence type="inferred from homology"/>
<gene>
    <name evidence="4" type="ORF">DS843_28060</name>
</gene>
<dbReference type="SUPFAM" id="SSF51735">
    <property type="entry name" value="NAD(P)-binding Rossmann-fold domains"/>
    <property type="match status" value="1"/>
</dbReference>
<dbReference type="PANTHER" id="PTHR43000">
    <property type="entry name" value="DTDP-D-GLUCOSE 4,6-DEHYDRATASE-RELATED"/>
    <property type="match status" value="1"/>
</dbReference>